<dbReference type="InterPro" id="IPR002781">
    <property type="entry name" value="TM_pro_TauE-like"/>
</dbReference>
<evidence type="ECO:0000313" key="11">
    <source>
        <dbReference type="Proteomes" id="UP000611554"/>
    </source>
</evidence>
<evidence type="ECO:0000256" key="5">
    <source>
        <dbReference type="ARBA" id="ARBA00022692"/>
    </source>
</evidence>
<proteinExistence type="inferred from homology"/>
<dbReference type="PANTHER" id="PTHR30269">
    <property type="entry name" value="TRANSMEMBRANE PROTEIN YFCA"/>
    <property type="match status" value="1"/>
</dbReference>
<organism evidence="10 11">
    <name type="scientific">Streptosporangium pseudovulgare</name>
    <dbReference type="NCBI Taxonomy" id="35765"/>
    <lineage>
        <taxon>Bacteria</taxon>
        <taxon>Bacillati</taxon>
        <taxon>Actinomycetota</taxon>
        <taxon>Actinomycetes</taxon>
        <taxon>Streptosporangiales</taxon>
        <taxon>Streptosporangiaceae</taxon>
        <taxon>Streptosporangium</taxon>
    </lineage>
</organism>
<keyword evidence="7 8" id="KW-0472">Membrane</keyword>
<dbReference type="PANTHER" id="PTHR30269:SF37">
    <property type="entry name" value="MEMBRANE TRANSPORTER PROTEIN"/>
    <property type="match status" value="1"/>
</dbReference>
<keyword evidence="5 8" id="KW-0812">Transmembrane</keyword>
<name>A0ABQ2QJY0_9ACTN</name>
<comment type="subcellular location">
    <subcellularLocation>
        <location evidence="1 8">Cell membrane</location>
        <topology evidence="1 8">Multi-pass membrane protein</topology>
    </subcellularLocation>
</comment>
<feature type="transmembrane region" description="Helical" evidence="8">
    <location>
        <begin position="253"/>
        <end position="273"/>
    </location>
</feature>
<reference evidence="11" key="1">
    <citation type="journal article" date="2019" name="Int. J. Syst. Evol. Microbiol.">
        <title>The Global Catalogue of Microorganisms (GCM) 10K type strain sequencing project: providing services to taxonomists for standard genome sequencing and annotation.</title>
        <authorList>
            <consortium name="The Broad Institute Genomics Platform"/>
            <consortium name="The Broad Institute Genome Sequencing Center for Infectious Disease"/>
            <person name="Wu L."/>
            <person name="Ma J."/>
        </authorList>
    </citation>
    <scope>NUCLEOTIDE SEQUENCE [LARGE SCALE GENOMIC DNA]</scope>
    <source>
        <strain evidence="11">JCM 3115</strain>
    </source>
</reference>
<keyword evidence="4 8" id="KW-1003">Cell membrane</keyword>
<feature type="transmembrane region" description="Helical" evidence="8">
    <location>
        <begin position="279"/>
        <end position="298"/>
    </location>
</feature>
<evidence type="ECO:0000256" key="4">
    <source>
        <dbReference type="ARBA" id="ARBA00022475"/>
    </source>
</evidence>
<dbReference type="Proteomes" id="UP000611554">
    <property type="component" value="Unassembled WGS sequence"/>
</dbReference>
<comment type="similarity">
    <text evidence="2 8">Belongs to the 4-toluene sulfonate uptake permease (TSUP) (TC 2.A.102) family.</text>
</comment>
<protein>
    <recommendedName>
        <fullName evidence="8">Probable membrane transporter protein</fullName>
    </recommendedName>
</protein>
<evidence type="ECO:0000256" key="1">
    <source>
        <dbReference type="ARBA" id="ARBA00004651"/>
    </source>
</evidence>
<evidence type="ECO:0000256" key="6">
    <source>
        <dbReference type="ARBA" id="ARBA00022989"/>
    </source>
</evidence>
<evidence type="ECO:0000256" key="2">
    <source>
        <dbReference type="ARBA" id="ARBA00009142"/>
    </source>
</evidence>
<feature type="transmembrane region" description="Helical" evidence="8">
    <location>
        <begin position="310"/>
        <end position="331"/>
    </location>
</feature>
<gene>
    <name evidence="10" type="ORF">GCM10010140_11000</name>
</gene>
<accession>A0ABQ2QJY0</accession>
<feature type="region of interest" description="Disordered" evidence="9">
    <location>
        <begin position="1"/>
        <end position="63"/>
    </location>
</feature>
<dbReference type="InterPro" id="IPR052017">
    <property type="entry name" value="TSUP"/>
</dbReference>
<keyword evidence="11" id="KW-1185">Reference proteome</keyword>
<dbReference type="EMBL" id="BMQJ01000002">
    <property type="protein sequence ID" value="GGP83827.1"/>
    <property type="molecule type" value="Genomic_DNA"/>
</dbReference>
<sequence length="332" mass="34057">MTSPRARTGATPHTEPPGGTPPAGRLGVSRGFVTGRLDASGPSPAGRPVVRPPRGPAAPWSGRPVVRLSRGSVTPWEIPFRRQEPGLYRRPVTHETFVVVCAGLAVFAGAVVQGAIGFGLGLVAAPLITLLDPTLMPGAAQVVNATLPLFTLAAEWRRVDWRGLGFALLGRVPGSLLGGLVVLYVSTRALGVLVGAMVLLAVGLTGRAVAVRRTGGTVTGAGFISGITGTATGIGGPPMALVYQSAKGPQIRATLAMFFMISACQSLAVLAFVDRLPARALSFGALLIPFLVAGFAVSRPLRRFLDGGRVRAAILALAAVSALTLIVTSTLG</sequence>
<evidence type="ECO:0000256" key="3">
    <source>
        <dbReference type="ARBA" id="ARBA00022448"/>
    </source>
</evidence>
<dbReference type="Pfam" id="PF01925">
    <property type="entry name" value="TauE"/>
    <property type="match status" value="1"/>
</dbReference>
<keyword evidence="3" id="KW-0813">Transport</keyword>
<feature type="transmembrane region" description="Helical" evidence="8">
    <location>
        <begin position="191"/>
        <end position="210"/>
    </location>
</feature>
<evidence type="ECO:0000256" key="8">
    <source>
        <dbReference type="RuleBase" id="RU363041"/>
    </source>
</evidence>
<feature type="transmembrane region" description="Helical" evidence="8">
    <location>
        <begin position="134"/>
        <end position="154"/>
    </location>
</feature>
<evidence type="ECO:0000313" key="10">
    <source>
        <dbReference type="EMBL" id="GGP83827.1"/>
    </source>
</evidence>
<keyword evidence="6 8" id="KW-1133">Transmembrane helix</keyword>
<comment type="caution">
    <text evidence="10">The sequence shown here is derived from an EMBL/GenBank/DDBJ whole genome shotgun (WGS) entry which is preliminary data.</text>
</comment>
<feature type="transmembrane region" description="Helical" evidence="8">
    <location>
        <begin position="97"/>
        <end position="128"/>
    </location>
</feature>
<evidence type="ECO:0000256" key="9">
    <source>
        <dbReference type="SAM" id="MobiDB-lite"/>
    </source>
</evidence>
<feature type="transmembrane region" description="Helical" evidence="8">
    <location>
        <begin position="166"/>
        <end position="185"/>
    </location>
</feature>
<evidence type="ECO:0000256" key="7">
    <source>
        <dbReference type="ARBA" id="ARBA00023136"/>
    </source>
</evidence>